<evidence type="ECO:0000256" key="2">
    <source>
        <dbReference type="ARBA" id="ARBA00004687"/>
    </source>
</evidence>
<evidence type="ECO:0000313" key="17">
    <source>
        <dbReference type="Proteomes" id="UP000812287"/>
    </source>
</evidence>
<evidence type="ECO:0000256" key="13">
    <source>
        <dbReference type="ARBA" id="ARBA00024850"/>
    </source>
</evidence>
<accession>A0A9P7VYJ0</accession>
<protein>
    <recommendedName>
        <fullName evidence="4 14">GPI ethanolamine phosphate transferase 1</fullName>
        <ecNumber evidence="14">2.-.-.-</ecNumber>
    </recommendedName>
</protein>
<dbReference type="InterPro" id="IPR017850">
    <property type="entry name" value="Alkaline_phosphatase_core_sf"/>
</dbReference>
<feature type="transmembrane region" description="Helical" evidence="14">
    <location>
        <begin position="787"/>
        <end position="808"/>
    </location>
</feature>
<evidence type="ECO:0000259" key="15">
    <source>
        <dbReference type="Pfam" id="PF04987"/>
    </source>
</evidence>
<feature type="transmembrane region" description="Helical" evidence="14">
    <location>
        <begin position="610"/>
        <end position="627"/>
    </location>
</feature>
<evidence type="ECO:0000256" key="1">
    <source>
        <dbReference type="ARBA" id="ARBA00004477"/>
    </source>
</evidence>
<dbReference type="GO" id="GO:0051377">
    <property type="term" value="F:mannose-ethanolamine phosphotransferase activity"/>
    <property type="evidence" value="ECO:0007669"/>
    <property type="project" value="UniProtKB-UniRule"/>
</dbReference>
<gene>
    <name evidence="16" type="ORF">BT62DRAFT_965032</name>
</gene>
<feature type="transmembrane region" description="Helical" evidence="14">
    <location>
        <begin position="496"/>
        <end position="512"/>
    </location>
</feature>
<reference evidence="16" key="1">
    <citation type="submission" date="2020-11" db="EMBL/GenBank/DDBJ databases">
        <title>Adaptations for nitrogen fixation in a non-lichenized fungal sporocarp promotes dispersal by wood-feeding termites.</title>
        <authorList>
            <consortium name="DOE Joint Genome Institute"/>
            <person name="Koch R.A."/>
            <person name="Yoon G."/>
            <person name="Arayal U."/>
            <person name="Lail K."/>
            <person name="Amirebrahimi M."/>
            <person name="Labutti K."/>
            <person name="Lipzen A."/>
            <person name="Riley R."/>
            <person name="Barry K."/>
            <person name="Henrissat B."/>
            <person name="Grigoriev I.V."/>
            <person name="Herr J.R."/>
            <person name="Aime M.C."/>
        </authorList>
    </citation>
    <scope>NUCLEOTIDE SEQUENCE</scope>
    <source>
        <strain evidence="16">MCA 3950</strain>
    </source>
</reference>
<keyword evidence="8 14" id="KW-0256">Endoplasmic reticulum</keyword>
<dbReference type="Proteomes" id="UP000812287">
    <property type="component" value="Unassembled WGS sequence"/>
</dbReference>
<keyword evidence="17" id="KW-1185">Reference proteome</keyword>
<keyword evidence="7 14" id="KW-0812">Transmembrane</keyword>
<feature type="transmembrane region" description="Helical" evidence="14">
    <location>
        <begin position="695"/>
        <end position="714"/>
    </location>
</feature>
<feature type="transmembrane region" description="Helical" evidence="14">
    <location>
        <begin position="554"/>
        <end position="574"/>
    </location>
</feature>
<comment type="pathway">
    <text evidence="2 14">Glycolipid biosynthesis; glycosylphosphatidylinositol-anchor biosynthesis.</text>
</comment>
<feature type="transmembrane region" description="Helical" evidence="14">
    <location>
        <begin position="7"/>
        <end position="25"/>
    </location>
</feature>
<dbReference type="FunFam" id="3.40.720.10:FF:000015">
    <property type="entry name" value="GPI ethanolamine phosphate transferase 1"/>
    <property type="match status" value="1"/>
</dbReference>
<dbReference type="GO" id="GO:0005789">
    <property type="term" value="C:endoplasmic reticulum membrane"/>
    <property type="evidence" value="ECO:0007669"/>
    <property type="project" value="UniProtKB-SubCell"/>
</dbReference>
<feature type="transmembrane region" description="Helical" evidence="14">
    <location>
        <begin position="895"/>
        <end position="919"/>
    </location>
</feature>
<feature type="transmembrane region" description="Helical" evidence="14">
    <location>
        <begin position="580"/>
        <end position="598"/>
    </location>
</feature>
<evidence type="ECO:0000256" key="3">
    <source>
        <dbReference type="ARBA" id="ARBA00008400"/>
    </source>
</evidence>
<dbReference type="InterPro" id="IPR017852">
    <property type="entry name" value="GPI_EtnP_transferase_1_C"/>
</dbReference>
<feature type="domain" description="GPI ethanolamine phosphate transferase 1 C-terminal" evidence="15">
    <location>
        <begin position="451"/>
        <end position="887"/>
    </location>
</feature>
<dbReference type="PANTHER" id="PTHR12250">
    <property type="entry name" value="PHOSPHATIDYLINOSITOL GLYCAN, CLASS N"/>
    <property type="match status" value="1"/>
</dbReference>
<keyword evidence="10 14" id="KW-0472">Membrane</keyword>
<dbReference type="EC" id="2.-.-.-" evidence="14"/>
<evidence type="ECO:0000256" key="4">
    <source>
        <dbReference type="ARBA" id="ARBA00020831"/>
    </source>
</evidence>
<evidence type="ECO:0000256" key="11">
    <source>
        <dbReference type="ARBA" id="ARBA00023180"/>
    </source>
</evidence>
<dbReference type="PANTHER" id="PTHR12250:SF0">
    <property type="entry name" value="GPI ETHANOLAMINE PHOSPHATE TRANSFERASE 1"/>
    <property type="match status" value="1"/>
</dbReference>
<dbReference type="InterPro" id="IPR037671">
    <property type="entry name" value="PIGN_N"/>
</dbReference>
<keyword evidence="11" id="KW-0325">Glycoprotein</keyword>
<name>A0A9P7VYJ0_9AGAR</name>
<feature type="transmembrane region" description="Helical" evidence="14">
    <location>
        <begin position="663"/>
        <end position="683"/>
    </location>
</feature>
<dbReference type="Pfam" id="PF01663">
    <property type="entry name" value="Phosphodiest"/>
    <property type="match status" value="1"/>
</dbReference>
<evidence type="ECO:0000256" key="9">
    <source>
        <dbReference type="ARBA" id="ARBA00022989"/>
    </source>
</evidence>
<dbReference type="RefSeq" id="XP_043042089.1">
    <property type="nucleotide sequence ID" value="XM_043188754.1"/>
</dbReference>
<proteinExistence type="inferred from homology"/>
<evidence type="ECO:0000256" key="12">
    <source>
        <dbReference type="ARBA" id="ARBA00023316"/>
    </source>
</evidence>
<organism evidence="16 17">
    <name type="scientific">Guyanagaster necrorhizus</name>
    <dbReference type="NCBI Taxonomy" id="856835"/>
    <lineage>
        <taxon>Eukaryota</taxon>
        <taxon>Fungi</taxon>
        <taxon>Dikarya</taxon>
        <taxon>Basidiomycota</taxon>
        <taxon>Agaricomycotina</taxon>
        <taxon>Agaricomycetes</taxon>
        <taxon>Agaricomycetidae</taxon>
        <taxon>Agaricales</taxon>
        <taxon>Marasmiineae</taxon>
        <taxon>Physalacriaceae</taxon>
        <taxon>Guyanagaster</taxon>
    </lineage>
</organism>
<comment type="subcellular location">
    <subcellularLocation>
        <location evidence="1 14">Endoplasmic reticulum membrane</location>
        <topology evidence="1 14">Multi-pass membrane protein</topology>
    </subcellularLocation>
</comment>
<dbReference type="SUPFAM" id="SSF53649">
    <property type="entry name" value="Alkaline phosphatase-like"/>
    <property type="match status" value="1"/>
</dbReference>
<sequence>MADYNVAHLLIIGLLFHLIFIYSVFDCYFTSPVVHGMSSFNVGYREAKRLVLIVGDGLRADLLFELNGFSAFPNTPGVVAPHIRSIIEHRGAFGISHTRVPTESRPGHVAIIGGMYEDVSAVAKGWKTNPVDFDSIFNQSSHTYSFGSPDILPMFTRGAVPGVVEEWSYDEDAEDFTQDATKLDLWVLDHLRDLLHNATVNPTLDRQLRSDKVVIFLHLLGLDTTGHSYRPHSLEYMNNIRVVDGIVKETEKLISDFFQDNETSYIFTADHGMSVIGNHGDGNPDSTRTPLVAWGKGIRGPLPDSIPSSHDDYSRPWGLSHLYRRDVEQADIAALMAALVGIDWPVNSVGVLPDADPTRPGYLLPKNGDQSLAVAAFVNAKTILDNYRIQHAEIKKRHKNFYRPFAPLEAATKSGYSRRIEALQEIERSIFESDWYGARVAALDLITIGLEGLRYLQTYERTLLRTIATTAYAGWAAYASLFVFKPGGPARRSPTIMATAFVVLLSFWGLFFSEQAYWTYYLYITFPCYFWQRFLSQILPLLKLSTFNVSRRHIWTTISRFCFIFSALISMVVAYTHRSIWSIGFIVIGFVWPATFWSSEDRVQVARSQWLWMASCLVTAIFPLLSVDKTETLSSILLGGGGVLFIGAFMIKQVARSASRSLLSIFYTQCLLVVITMIVTASSVRCLQAKTGLPLLNQISGWIVLSVSSLLPFFSWAKHSTPVSKILMYFLGFGPCFVILSISVEGIFYVAYSMTLLCWIEVEASLRNSHCSNPGKAGSYHFQADDLRIVLFFLFFVQVGFFGTGNVASVSSFYLSPVYRLIPIFNPFYMSALLLFKIIAPYIILSVAFATLTYRLHLPPFALFLNALMITDGMTVIFFFNVTDTGSWLEIGQTISFFVVASLLLAWSGGICAGGEYLMADVLIRSQKFHVE</sequence>
<keyword evidence="12" id="KW-0961">Cell wall biogenesis/degradation</keyword>
<dbReference type="OrthoDB" id="2748310at2759"/>
<feature type="transmembrane region" description="Helical" evidence="14">
    <location>
        <begin position="861"/>
        <end position="883"/>
    </location>
</feature>
<dbReference type="InterPro" id="IPR002591">
    <property type="entry name" value="Phosphodiest/P_Trfase"/>
</dbReference>
<keyword evidence="9 14" id="KW-1133">Transmembrane helix</keyword>
<dbReference type="Pfam" id="PF04987">
    <property type="entry name" value="PigN"/>
    <property type="match status" value="1"/>
</dbReference>
<dbReference type="InterPro" id="IPR007070">
    <property type="entry name" value="GPI_EtnP_transferase_1"/>
</dbReference>
<evidence type="ECO:0000256" key="6">
    <source>
        <dbReference type="ARBA" id="ARBA00022679"/>
    </source>
</evidence>
<dbReference type="EMBL" id="MU250529">
    <property type="protein sequence ID" value="KAG7448589.1"/>
    <property type="molecule type" value="Genomic_DNA"/>
</dbReference>
<feature type="transmembrane region" description="Helical" evidence="14">
    <location>
        <begin position="828"/>
        <end position="854"/>
    </location>
</feature>
<evidence type="ECO:0000256" key="5">
    <source>
        <dbReference type="ARBA" id="ARBA00022502"/>
    </source>
</evidence>
<dbReference type="GO" id="GO:0006506">
    <property type="term" value="P:GPI anchor biosynthetic process"/>
    <property type="evidence" value="ECO:0007669"/>
    <property type="project" value="UniProtKB-KW"/>
</dbReference>
<dbReference type="AlphaFoldDB" id="A0A9P7VYJ0"/>
<feature type="transmembrane region" description="Helical" evidence="14">
    <location>
        <begin position="633"/>
        <end position="651"/>
    </location>
</feature>
<comment type="caution">
    <text evidence="16">The sequence shown here is derived from an EMBL/GenBank/DDBJ whole genome shotgun (WGS) entry which is preliminary data.</text>
</comment>
<dbReference type="CDD" id="cd16020">
    <property type="entry name" value="GPI_EPT_1"/>
    <property type="match status" value="1"/>
</dbReference>
<evidence type="ECO:0000313" key="16">
    <source>
        <dbReference type="EMBL" id="KAG7448589.1"/>
    </source>
</evidence>
<evidence type="ECO:0000256" key="10">
    <source>
        <dbReference type="ARBA" id="ARBA00023136"/>
    </source>
</evidence>
<dbReference type="Gene3D" id="3.40.720.10">
    <property type="entry name" value="Alkaline Phosphatase, subunit A"/>
    <property type="match status" value="1"/>
</dbReference>
<feature type="transmembrane region" description="Helical" evidence="14">
    <location>
        <begin position="463"/>
        <end position="484"/>
    </location>
</feature>
<dbReference type="GO" id="GO:0071555">
    <property type="term" value="P:cell wall organization"/>
    <property type="evidence" value="ECO:0007669"/>
    <property type="project" value="UniProtKB-KW"/>
</dbReference>
<keyword evidence="5 14" id="KW-0337">GPI-anchor biosynthesis</keyword>
<feature type="transmembrane region" description="Helical" evidence="14">
    <location>
        <begin position="726"/>
        <end position="743"/>
    </location>
</feature>
<evidence type="ECO:0000256" key="8">
    <source>
        <dbReference type="ARBA" id="ARBA00022824"/>
    </source>
</evidence>
<comment type="function">
    <text evidence="13 14">Ethanolamine phosphate transferase involved in glycosylphosphatidylinositol-anchor biosynthesis. Transfers ethanolamine phosphate to the first alpha-1,4-linked mannose of the glycosylphosphatidylinositol precursor of GPI-anchor.</text>
</comment>
<evidence type="ECO:0000256" key="14">
    <source>
        <dbReference type="RuleBase" id="RU367138"/>
    </source>
</evidence>
<evidence type="ECO:0000256" key="7">
    <source>
        <dbReference type="ARBA" id="ARBA00022692"/>
    </source>
</evidence>
<keyword evidence="6 14" id="KW-0808">Transferase</keyword>
<comment type="similarity">
    <text evidence="3 14">Belongs to the PIGG/PIGN/PIGO family. PIGN subfamily.</text>
</comment>
<dbReference type="GeneID" id="66111051"/>